<comment type="subcellular location">
    <subcellularLocation>
        <location evidence="1">Periplasm</location>
    </subcellularLocation>
</comment>
<sequence>MRLTKTLRATVAAASLALAAVPASAADIAVIAGSIEDGFFNLIKKGVDDATLVVEANGGSVNYLRTANYDNFGPDLVNLINQAVAQGVDGIAIPIWVPEAQVPALQAAAEKGIKIMVFNSGLDVKEDVSGINYFGSDEFIAGEAGGRYMAEQGATKILCHIHTPGAVNHEARCAGVEKGGTEAGSEVVILRTPANLDGDITGLAEAIKSELIADESFDAVISLSASSADASTNAVQQIGAGDRVMVGAFDLSEAALNRIQAGTQKMAIDQLPYLQGFLATSMLAAHIDFGTELATDPVLTGPAIVDASNIDTALAGVSAGAR</sequence>
<protein>
    <submittedName>
        <fullName evidence="5">Substrate-binding domain-containing protein</fullName>
    </submittedName>
</protein>
<name>A0ABV6CJ34_9RHOB</name>
<feature type="chain" id="PRO_5045336721" evidence="3">
    <location>
        <begin position="26"/>
        <end position="322"/>
    </location>
</feature>
<evidence type="ECO:0000313" key="5">
    <source>
        <dbReference type="EMBL" id="MFC0200761.1"/>
    </source>
</evidence>
<keyword evidence="6" id="KW-1185">Reference proteome</keyword>
<dbReference type="InterPro" id="IPR050555">
    <property type="entry name" value="Bact_Solute-Bind_Prot2"/>
</dbReference>
<dbReference type="RefSeq" id="WP_265508452.1">
    <property type="nucleotide sequence ID" value="NZ_JAOTBE010000078.1"/>
</dbReference>
<accession>A0ABV6CJ34</accession>
<dbReference type="InterPro" id="IPR028082">
    <property type="entry name" value="Peripla_BP_I"/>
</dbReference>
<feature type="domain" description="Periplasmic binding protein" evidence="4">
    <location>
        <begin position="28"/>
        <end position="288"/>
    </location>
</feature>
<evidence type="ECO:0000256" key="3">
    <source>
        <dbReference type="SAM" id="SignalP"/>
    </source>
</evidence>
<feature type="signal peptide" evidence="3">
    <location>
        <begin position="1"/>
        <end position="25"/>
    </location>
</feature>
<comment type="caution">
    <text evidence="5">The sequence shown here is derived from an EMBL/GenBank/DDBJ whole genome shotgun (WGS) entry which is preliminary data.</text>
</comment>
<dbReference type="PANTHER" id="PTHR30036">
    <property type="entry name" value="D-XYLOSE-BINDING PERIPLASMIC PROTEIN"/>
    <property type="match status" value="1"/>
</dbReference>
<dbReference type="Proteomes" id="UP001589795">
    <property type="component" value="Unassembled WGS sequence"/>
</dbReference>
<dbReference type="SUPFAM" id="SSF53822">
    <property type="entry name" value="Periplasmic binding protein-like I"/>
    <property type="match status" value="1"/>
</dbReference>
<evidence type="ECO:0000313" key="6">
    <source>
        <dbReference type="Proteomes" id="UP001589795"/>
    </source>
</evidence>
<dbReference type="Gene3D" id="3.40.50.2300">
    <property type="match status" value="2"/>
</dbReference>
<dbReference type="EMBL" id="JBHLWQ010000097">
    <property type="protein sequence ID" value="MFC0200761.1"/>
    <property type="molecule type" value="Genomic_DNA"/>
</dbReference>
<dbReference type="InterPro" id="IPR025997">
    <property type="entry name" value="SBP_2_dom"/>
</dbReference>
<gene>
    <name evidence="5" type="ORF">ACFFIZ_10660</name>
</gene>
<proteinExistence type="inferred from homology"/>
<dbReference type="PANTHER" id="PTHR30036:SF7">
    <property type="entry name" value="ABC TRANSPORTER PERIPLASMIC-BINDING PROTEIN YPHF"/>
    <property type="match status" value="1"/>
</dbReference>
<evidence type="ECO:0000256" key="1">
    <source>
        <dbReference type="ARBA" id="ARBA00004418"/>
    </source>
</evidence>
<dbReference type="Pfam" id="PF13407">
    <property type="entry name" value="Peripla_BP_4"/>
    <property type="match status" value="1"/>
</dbReference>
<organism evidence="5 6">
    <name type="scientific">Paracoccus rhizosphaerae</name>
    <dbReference type="NCBI Taxonomy" id="1133347"/>
    <lineage>
        <taxon>Bacteria</taxon>
        <taxon>Pseudomonadati</taxon>
        <taxon>Pseudomonadota</taxon>
        <taxon>Alphaproteobacteria</taxon>
        <taxon>Rhodobacterales</taxon>
        <taxon>Paracoccaceae</taxon>
        <taxon>Paracoccus</taxon>
    </lineage>
</organism>
<evidence type="ECO:0000256" key="2">
    <source>
        <dbReference type="ARBA" id="ARBA00007639"/>
    </source>
</evidence>
<evidence type="ECO:0000259" key="4">
    <source>
        <dbReference type="Pfam" id="PF13407"/>
    </source>
</evidence>
<reference evidence="5 6" key="1">
    <citation type="submission" date="2024-09" db="EMBL/GenBank/DDBJ databases">
        <authorList>
            <person name="Sun Q."/>
            <person name="Mori K."/>
        </authorList>
    </citation>
    <scope>NUCLEOTIDE SEQUENCE [LARGE SCALE GENOMIC DNA]</scope>
    <source>
        <strain evidence="5 6">CCM 7904</strain>
    </source>
</reference>
<keyword evidence="3" id="KW-0732">Signal</keyword>
<comment type="similarity">
    <text evidence="2">Belongs to the bacterial solute-binding protein 2 family.</text>
</comment>